<dbReference type="RefSeq" id="WP_309151855.1">
    <property type="nucleotide sequence ID" value="NZ_CP133568.1"/>
</dbReference>
<dbReference type="EMBL" id="CP133568">
    <property type="protein sequence ID" value="WMT02958.1"/>
    <property type="molecule type" value="Genomic_DNA"/>
</dbReference>
<evidence type="ECO:0000313" key="1">
    <source>
        <dbReference type="EMBL" id="WMT02958.1"/>
    </source>
</evidence>
<evidence type="ECO:0000313" key="2">
    <source>
        <dbReference type="Proteomes" id="UP001229313"/>
    </source>
</evidence>
<proteinExistence type="predicted"/>
<name>A0ABY9P7B7_9GAMM</name>
<keyword evidence="2" id="KW-1185">Reference proteome</keyword>
<accession>A0ABY9P7B7</accession>
<dbReference type="Proteomes" id="UP001229313">
    <property type="component" value="Chromosome"/>
</dbReference>
<reference evidence="1 2" key="1">
    <citation type="submission" date="2023-08" db="EMBL/GenBank/DDBJ databases">
        <title>The whole genome sequence of Lysobacter yananisis.</title>
        <authorList>
            <person name="Sun H."/>
        </authorList>
    </citation>
    <scope>NUCLEOTIDE SEQUENCE [LARGE SCALE GENOMIC DNA]</scope>
    <source>
        <strain evidence="1 2">SNNU513</strain>
    </source>
</reference>
<protein>
    <submittedName>
        <fullName evidence="1">Uncharacterized protein</fullName>
    </submittedName>
</protein>
<organism evidence="1 2">
    <name type="scientific">Lysobacter yananisis</name>
    <dbReference type="NCBI Taxonomy" id="1003114"/>
    <lineage>
        <taxon>Bacteria</taxon>
        <taxon>Pseudomonadati</taxon>
        <taxon>Pseudomonadota</taxon>
        <taxon>Gammaproteobacteria</taxon>
        <taxon>Lysobacterales</taxon>
        <taxon>Lysobacteraceae</taxon>
        <taxon>Lysobacter</taxon>
    </lineage>
</organism>
<sequence>MDYLDLIERRGYSFRLVQAVLRDQDLPTAQGWEPLKEKVQGLANAKDPKFIEKLKSITIDLTLYAEKAVALFPLSNTEALNIPAILGGIKPAGMYATNFPFLLSDAALTAQPTSLQPAHHLLTGQKLGNLVFATKFYETTRAKIEVADFNSIPAELQGYDEVIAIRRTIKQLFHLVTLRATKKGNFFLEIRLDTVAKMVEDDFRKGFRAVRRWMNKQYASAFGVDDLLDQEVNMFPAIKGLYAAADGRVRHLGSTTTSASVKQERMRSKFHDLRMEPFHVAGQKVTALDSYSIDKNWDSWLGSGQPSVIVPGKVADISSDDPHVGMVFVDGAGSIDDFELVMEKLIDSLGL</sequence>
<gene>
    <name evidence="1" type="ORF">RDV84_23840</name>
</gene>